<dbReference type="Proteomes" id="UP001283361">
    <property type="component" value="Unassembled WGS sequence"/>
</dbReference>
<dbReference type="AlphaFoldDB" id="A0AAE0ZWG1"/>
<comment type="caution">
    <text evidence="1">The sequence shown here is derived from an EMBL/GenBank/DDBJ whole genome shotgun (WGS) entry which is preliminary data.</text>
</comment>
<organism evidence="1 2">
    <name type="scientific">Elysia crispata</name>
    <name type="common">lettuce slug</name>
    <dbReference type="NCBI Taxonomy" id="231223"/>
    <lineage>
        <taxon>Eukaryota</taxon>
        <taxon>Metazoa</taxon>
        <taxon>Spiralia</taxon>
        <taxon>Lophotrochozoa</taxon>
        <taxon>Mollusca</taxon>
        <taxon>Gastropoda</taxon>
        <taxon>Heterobranchia</taxon>
        <taxon>Euthyneura</taxon>
        <taxon>Panpulmonata</taxon>
        <taxon>Sacoglossa</taxon>
        <taxon>Placobranchoidea</taxon>
        <taxon>Plakobranchidae</taxon>
        <taxon>Elysia</taxon>
    </lineage>
</organism>
<accession>A0AAE0ZWG1</accession>
<reference evidence="1" key="1">
    <citation type="journal article" date="2023" name="G3 (Bethesda)">
        <title>A reference genome for the long-term kleptoplast-retaining sea slug Elysia crispata morphotype clarki.</title>
        <authorList>
            <person name="Eastman K.E."/>
            <person name="Pendleton A.L."/>
            <person name="Shaikh M.A."/>
            <person name="Suttiyut T."/>
            <person name="Ogas R."/>
            <person name="Tomko P."/>
            <person name="Gavelis G."/>
            <person name="Widhalm J.R."/>
            <person name="Wisecaver J.H."/>
        </authorList>
    </citation>
    <scope>NUCLEOTIDE SEQUENCE</scope>
    <source>
        <strain evidence="1">ECLA1</strain>
    </source>
</reference>
<sequence>MSEGRAASPLESQQEIVIVVHDNQFPRTRLNGYLSYSLYIALCRVCRTTTGLGCPGIQLCSRVTLGAQSCSTVTLVTGLLELSPVAQ</sequence>
<protein>
    <submittedName>
        <fullName evidence="1">Uncharacterized protein</fullName>
    </submittedName>
</protein>
<evidence type="ECO:0000313" key="1">
    <source>
        <dbReference type="EMBL" id="KAK3776948.1"/>
    </source>
</evidence>
<evidence type="ECO:0000313" key="2">
    <source>
        <dbReference type="Proteomes" id="UP001283361"/>
    </source>
</evidence>
<gene>
    <name evidence="1" type="ORF">RRG08_042307</name>
</gene>
<proteinExistence type="predicted"/>
<dbReference type="EMBL" id="JAWDGP010003160">
    <property type="protein sequence ID" value="KAK3776948.1"/>
    <property type="molecule type" value="Genomic_DNA"/>
</dbReference>
<name>A0AAE0ZWG1_9GAST</name>
<keyword evidence="2" id="KW-1185">Reference proteome</keyword>